<dbReference type="Proteomes" id="UP000009168">
    <property type="component" value="Unassembled WGS sequence"/>
</dbReference>
<dbReference type="PANTHER" id="PTHR10540:SF7">
    <property type="entry name" value="26S PROTEASOME NON-ATPASE REGULATORY SUBUNIT 7"/>
    <property type="match status" value="1"/>
</dbReference>
<gene>
    <name evidence="5" type="ORF">TTHERM_00267990</name>
</gene>
<dbReference type="GO" id="GO:0043161">
    <property type="term" value="P:proteasome-mediated ubiquitin-dependent protein catabolic process"/>
    <property type="evidence" value="ECO:0007669"/>
    <property type="project" value="TreeGrafter"/>
</dbReference>
<dbReference type="InterPro" id="IPR000555">
    <property type="entry name" value="JAMM/MPN+_dom"/>
</dbReference>
<dbReference type="InterPro" id="IPR037518">
    <property type="entry name" value="MPN"/>
</dbReference>
<dbReference type="Pfam" id="PF01398">
    <property type="entry name" value="JAB"/>
    <property type="match status" value="1"/>
</dbReference>
<reference evidence="6" key="1">
    <citation type="journal article" date="2006" name="PLoS Biol.">
        <title>Macronuclear genome sequence of the ciliate Tetrahymena thermophila, a model eukaryote.</title>
        <authorList>
            <person name="Eisen J.A."/>
            <person name="Coyne R.S."/>
            <person name="Wu M."/>
            <person name="Wu D."/>
            <person name="Thiagarajan M."/>
            <person name="Wortman J.R."/>
            <person name="Badger J.H."/>
            <person name="Ren Q."/>
            <person name="Amedeo P."/>
            <person name="Jones K.M."/>
            <person name="Tallon L.J."/>
            <person name="Delcher A.L."/>
            <person name="Salzberg S.L."/>
            <person name="Silva J.C."/>
            <person name="Haas B.J."/>
            <person name="Majoros W.H."/>
            <person name="Farzad M."/>
            <person name="Carlton J.M."/>
            <person name="Smith R.K. Jr."/>
            <person name="Garg J."/>
            <person name="Pearlman R.E."/>
            <person name="Karrer K.M."/>
            <person name="Sun L."/>
            <person name="Manning G."/>
            <person name="Elde N.C."/>
            <person name="Turkewitz A.P."/>
            <person name="Asai D.J."/>
            <person name="Wilkes D.E."/>
            <person name="Wang Y."/>
            <person name="Cai H."/>
            <person name="Collins K."/>
            <person name="Stewart B.A."/>
            <person name="Lee S.R."/>
            <person name="Wilamowska K."/>
            <person name="Weinberg Z."/>
            <person name="Ruzzo W.L."/>
            <person name="Wloga D."/>
            <person name="Gaertig J."/>
            <person name="Frankel J."/>
            <person name="Tsao C.-C."/>
            <person name="Gorovsky M.A."/>
            <person name="Keeling P.J."/>
            <person name="Waller R.F."/>
            <person name="Patron N.J."/>
            <person name="Cherry J.M."/>
            <person name="Stover N.A."/>
            <person name="Krieger C.J."/>
            <person name="del Toro C."/>
            <person name="Ryder H.F."/>
            <person name="Williamson S.C."/>
            <person name="Barbeau R.A."/>
            <person name="Hamilton E.P."/>
            <person name="Orias E."/>
        </authorList>
    </citation>
    <scope>NUCLEOTIDE SEQUENCE [LARGE SCALE GENOMIC DNA]</scope>
    <source>
        <strain evidence="6">SB210</strain>
    </source>
</reference>
<evidence type="ECO:0000259" key="4">
    <source>
        <dbReference type="PROSITE" id="PS50249"/>
    </source>
</evidence>
<dbReference type="Gene3D" id="3.40.140.10">
    <property type="entry name" value="Cytidine Deaminase, domain 2"/>
    <property type="match status" value="1"/>
</dbReference>
<dbReference type="EMBL" id="GG662703">
    <property type="protein sequence ID" value="EAR95689.1"/>
    <property type="molecule type" value="Genomic_DNA"/>
</dbReference>
<sequence>MSGQSANLSHLPKLVAVHPLVLLSVVDHFNRVAKSSKNKRVVGVLLGQKSQGKADVTNCYAIPFDEDPKQPNIWFVDHIYHETMFNMFKKVNAREKVLGWYTTGKHFKQHDIQINEVFKKYCPNPILLIVDVQHEDKLALPTETYCAVEEVSKNGEIIQNFVHLPSTVEAFEPEEIGVEHLLREIRDVSVNTLTNQVTDKIQALKGMMGKIQQIKLYIEAVLGGKVQAKNDILFKIQEILNLLPNLNNPEIIKSFASKNNDQMFVLYICSLSKSIISLHSLINNKLQNKEAELEKLREADKKVDEKKEGNSTAAAGAEKKEEKK</sequence>
<dbReference type="CDD" id="cd08062">
    <property type="entry name" value="MPN_RPN7_8"/>
    <property type="match status" value="1"/>
</dbReference>
<protein>
    <submittedName>
        <fullName evidence="5">26S proteasome regulatory particle non-ATPase subunit</fullName>
    </submittedName>
</protein>
<organism evidence="5 6">
    <name type="scientific">Tetrahymena thermophila (strain SB210)</name>
    <dbReference type="NCBI Taxonomy" id="312017"/>
    <lineage>
        <taxon>Eukaryota</taxon>
        <taxon>Sar</taxon>
        <taxon>Alveolata</taxon>
        <taxon>Ciliophora</taxon>
        <taxon>Intramacronucleata</taxon>
        <taxon>Oligohymenophorea</taxon>
        <taxon>Hymenostomatida</taxon>
        <taxon>Tetrahymenina</taxon>
        <taxon>Tetrahymenidae</taxon>
        <taxon>Tetrahymena</taxon>
    </lineage>
</organism>
<dbReference type="InterPro" id="IPR024969">
    <property type="entry name" value="EIF3F/CSN6-like_C"/>
</dbReference>
<dbReference type="Pfam" id="PF13012">
    <property type="entry name" value="MitMem_reg"/>
    <property type="match status" value="1"/>
</dbReference>
<dbReference type="STRING" id="312017.I7ME83"/>
<dbReference type="HOGENOM" id="CLU_027018_3_0_1"/>
<dbReference type="GeneID" id="7831739"/>
<feature type="region of interest" description="Disordered" evidence="3">
    <location>
        <begin position="298"/>
        <end position="324"/>
    </location>
</feature>
<dbReference type="GO" id="GO:0005838">
    <property type="term" value="C:proteasome regulatory particle"/>
    <property type="evidence" value="ECO:0007669"/>
    <property type="project" value="InterPro"/>
</dbReference>
<dbReference type="RefSeq" id="XP_001015934.1">
    <property type="nucleotide sequence ID" value="XM_001015934.3"/>
</dbReference>
<evidence type="ECO:0000256" key="3">
    <source>
        <dbReference type="SAM" id="MobiDB-lite"/>
    </source>
</evidence>
<dbReference type="InterPro" id="IPR033858">
    <property type="entry name" value="MPN_RPN7_8"/>
</dbReference>
<feature type="compositionally biased region" description="Basic and acidic residues" evidence="3">
    <location>
        <begin position="298"/>
        <end position="309"/>
    </location>
</feature>
<accession>I7ME83</accession>
<name>I7ME83_TETTS</name>
<dbReference type="SMART" id="SM00232">
    <property type="entry name" value="JAB_MPN"/>
    <property type="match status" value="1"/>
</dbReference>
<evidence type="ECO:0000313" key="5">
    <source>
        <dbReference type="EMBL" id="EAR95689.1"/>
    </source>
</evidence>
<dbReference type="AlphaFoldDB" id="I7ME83"/>
<dbReference type="PROSITE" id="PS50249">
    <property type="entry name" value="MPN"/>
    <property type="match status" value="1"/>
</dbReference>
<dbReference type="FunCoup" id="I7ME83">
    <property type="interactions" value="531"/>
</dbReference>
<dbReference type="eggNOG" id="KOG1556">
    <property type="taxonomic scope" value="Eukaryota"/>
</dbReference>
<keyword evidence="6" id="KW-1185">Reference proteome</keyword>
<evidence type="ECO:0000313" key="6">
    <source>
        <dbReference type="Proteomes" id="UP000009168"/>
    </source>
</evidence>
<evidence type="ECO:0000256" key="2">
    <source>
        <dbReference type="ARBA" id="ARBA00022942"/>
    </source>
</evidence>
<dbReference type="GO" id="GO:0008237">
    <property type="term" value="F:metallopeptidase activity"/>
    <property type="evidence" value="ECO:0007669"/>
    <property type="project" value="InterPro"/>
</dbReference>
<dbReference type="OMA" id="HAMSIKT"/>
<comment type="similarity">
    <text evidence="1">Belongs to the peptidase M67A family.</text>
</comment>
<dbReference type="PANTHER" id="PTHR10540">
    <property type="entry name" value="EUKARYOTIC TRANSLATION INITIATION FACTOR 3 SUBUNIT F-RELATED"/>
    <property type="match status" value="1"/>
</dbReference>
<dbReference type="InParanoid" id="I7ME83"/>
<evidence type="ECO:0000256" key="1">
    <source>
        <dbReference type="ARBA" id="ARBA00008568"/>
    </source>
</evidence>
<dbReference type="KEGG" id="tet:TTHERM_00267990"/>
<dbReference type="OrthoDB" id="10256771at2759"/>
<proteinExistence type="inferred from homology"/>
<feature type="domain" description="MPN" evidence="4">
    <location>
        <begin position="15"/>
        <end position="151"/>
    </location>
</feature>
<keyword evidence="2 5" id="KW-0647">Proteasome</keyword>